<keyword evidence="2" id="KW-1185">Reference proteome</keyword>
<dbReference type="Proteomes" id="UP000501240">
    <property type="component" value="Chromosome"/>
</dbReference>
<protein>
    <submittedName>
        <fullName evidence="1">Uncharacterized protein</fullName>
    </submittedName>
</protein>
<accession>A0A7D3VZM2</accession>
<name>A0A7D3VZM2_ACTVE</name>
<sequence length="104" mass="10897">MLLVARGHASGLLAAQAAMRQWAARGLPSVQLLGLAVVADAPGKRPKPLADLLQLITGGVPRVWDLPWVEGFRLGEPPNAVKLPAAYSRLIRDMAGAISAGPDN</sequence>
<evidence type="ECO:0000313" key="2">
    <source>
        <dbReference type="Proteomes" id="UP000501240"/>
    </source>
</evidence>
<dbReference type="AlphaFoldDB" id="A0A7D3VZM2"/>
<reference evidence="1 2" key="1">
    <citation type="submission" date="2020-05" db="EMBL/GenBank/DDBJ databases">
        <title>Actinomadura verrucosospora NRRL-B18236 (PFL_A860) Genome sequencing and assembly.</title>
        <authorList>
            <person name="Samborskyy M."/>
        </authorList>
    </citation>
    <scope>NUCLEOTIDE SEQUENCE [LARGE SCALE GENOMIC DNA]</scope>
    <source>
        <strain evidence="1 2">NRRL:B18236</strain>
    </source>
</reference>
<organism evidence="1 2">
    <name type="scientific">Actinomadura verrucosospora</name>
    <dbReference type="NCBI Taxonomy" id="46165"/>
    <lineage>
        <taxon>Bacteria</taxon>
        <taxon>Bacillati</taxon>
        <taxon>Actinomycetota</taxon>
        <taxon>Actinomycetes</taxon>
        <taxon>Streptosporangiales</taxon>
        <taxon>Thermomonosporaceae</taxon>
        <taxon>Actinomadura</taxon>
    </lineage>
</organism>
<gene>
    <name evidence="1" type="ORF">ACTIVE_4557</name>
</gene>
<proteinExistence type="predicted"/>
<dbReference type="EMBL" id="CP053892">
    <property type="protein sequence ID" value="QKG22916.1"/>
    <property type="molecule type" value="Genomic_DNA"/>
</dbReference>
<evidence type="ECO:0000313" key="1">
    <source>
        <dbReference type="EMBL" id="QKG22916.1"/>
    </source>
</evidence>